<dbReference type="GO" id="GO:0090599">
    <property type="term" value="F:alpha-glucosidase activity"/>
    <property type="evidence" value="ECO:0007669"/>
    <property type="project" value="TreeGrafter"/>
</dbReference>
<evidence type="ECO:0008006" key="5">
    <source>
        <dbReference type="Google" id="ProtNLM"/>
    </source>
</evidence>
<name>A0A644XC09_9ZZZZ</name>
<dbReference type="PANTHER" id="PTHR22762:SF89">
    <property type="entry name" value="ALPHA-XYLOSIDASE"/>
    <property type="match status" value="1"/>
</dbReference>
<dbReference type="Gene3D" id="3.20.20.80">
    <property type="entry name" value="Glycosidases"/>
    <property type="match status" value="1"/>
</dbReference>
<dbReference type="EMBL" id="VSSQ01002163">
    <property type="protein sequence ID" value="MPM13722.1"/>
    <property type="molecule type" value="Genomic_DNA"/>
</dbReference>
<dbReference type="InterPro" id="IPR048395">
    <property type="entry name" value="Glyco_hydro_31_C"/>
</dbReference>
<dbReference type="SUPFAM" id="SSF51445">
    <property type="entry name" value="(Trans)glycosidases"/>
    <property type="match status" value="1"/>
</dbReference>
<dbReference type="InterPro" id="IPR017853">
    <property type="entry name" value="GH"/>
</dbReference>
<dbReference type="GO" id="GO:0005975">
    <property type="term" value="P:carbohydrate metabolic process"/>
    <property type="evidence" value="ECO:0007669"/>
    <property type="project" value="InterPro"/>
</dbReference>
<sequence>MFGRVRVTVLGERLFRVEQSKSGRFCDEATLAVWFRDHAPVDFQARQENGRIAVTTAAVTLLLDPDDLPASVVRFVNGKTARLDNAGNLFGTLCTLDTNGEHLRLYPSINRYDRAHIKLEPGVVSRSGAAVYDDSETILLGQDGQPKPRELAETDWYVFAFEQDYAGAVLALYSLCGKPPVLPRWSLGNWWSRYWPYSQQEYIDLMDNFADDGIPISVAVIDIDWHHIAIDKTFGITARGLNDEAHGGTDGWTGYSWNTALFPDHKALLKELHARGMHTTLNLHPAQGVRWYEDRYAAVAEKMGVDPETKLRVPFAIENERFVETYFNDLHHPLENEGVDFWWIDWQQGDTSGLGGLNPLWALNHYHFLDNKSRNGQGLILSRYAGIGSHRYPVGFSGDTHMDWEFLRYMPYFTATASNAGYTWWSHDIGGHHRGERSEELYLRWLQFGVFSPINRIHNCPSEVTAKEPWSYSLPTRLTAARWFQLRRRMVPFLYTRSVLTNETGAPLIAPMYYRWPNEQQAYESFDQYLFGDQLIVAPMVNPSEADGLASAEVWLPEGSWTDVFTHVRYSGGRSIKMLRDCGSIPVLARDGTILPLDRGLDNACTLPEELDVYVFAGNGAFTLIEHSGNQRLETRFDVRQDDGGTLRFTVESDAEETLPARAFHIWFVNIEDGELSTVIDGEPTALKTRHNRCLQAELRLMRGQSASLALKPEQRSELERVKAKLLECVIQIPQENLVKERWWRSLEACADLESLRAGVEALLIPEVWKDCMRERLLID</sequence>
<dbReference type="AlphaFoldDB" id="A0A644XC09"/>
<evidence type="ECO:0000313" key="4">
    <source>
        <dbReference type="EMBL" id="MPM13722.1"/>
    </source>
</evidence>
<evidence type="ECO:0000259" key="3">
    <source>
        <dbReference type="Pfam" id="PF21365"/>
    </source>
</evidence>
<dbReference type="GO" id="GO:0006491">
    <property type="term" value="P:N-glycan processing"/>
    <property type="evidence" value="ECO:0007669"/>
    <property type="project" value="TreeGrafter"/>
</dbReference>
<dbReference type="InterPro" id="IPR000322">
    <property type="entry name" value="Glyco_hydro_31_TIM"/>
</dbReference>
<dbReference type="Gene3D" id="2.60.40.1180">
    <property type="entry name" value="Golgi alpha-mannosidase II"/>
    <property type="match status" value="1"/>
</dbReference>
<dbReference type="InterPro" id="IPR013780">
    <property type="entry name" value="Glyco_hydro_b"/>
</dbReference>
<dbReference type="SUPFAM" id="SSF51011">
    <property type="entry name" value="Glycosyl hydrolase domain"/>
    <property type="match status" value="1"/>
</dbReference>
<accession>A0A644XC09</accession>
<dbReference type="Pfam" id="PF01055">
    <property type="entry name" value="Glyco_hydro_31_2nd"/>
    <property type="match status" value="1"/>
</dbReference>
<dbReference type="Pfam" id="PF21365">
    <property type="entry name" value="Glyco_hydro_31_3rd"/>
    <property type="match status" value="1"/>
</dbReference>
<reference evidence="4" key="1">
    <citation type="submission" date="2019-08" db="EMBL/GenBank/DDBJ databases">
        <authorList>
            <person name="Kucharzyk K."/>
            <person name="Murdoch R.W."/>
            <person name="Higgins S."/>
            <person name="Loffler F."/>
        </authorList>
    </citation>
    <scope>NUCLEOTIDE SEQUENCE</scope>
</reference>
<protein>
    <recommendedName>
        <fullName evidence="5">Oligosaccharide 4-alpha-D-glucosyltransferase</fullName>
    </recommendedName>
</protein>
<gene>
    <name evidence="4" type="ORF">SDC9_60081</name>
</gene>
<feature type="domain" description="Glycoside hydrolase family 31 TIM barrel" evidence="2">
    <location>
        <begin position="179"/>
        <end position="496"/>
    </location>
</feature>
<evidence type="ECO:0000259" key="2">
    <source>
        <dbReference type="Pfam" id="PF01055"/>
    </source>
</evidence>
<feature type="domain" description="Glycosyl hydrolase family 31 C-terminal" evidence="3">
    <location>
        <begin position="505"/>
        <end position="595"/>
    </location>
</feature>
<comment type="similarity">
    <text evidence="1">Belongs to the glycosyl hydrolase 31 family.</text>
</comment>
<organism evidence="4">
    <name type="scientific">bioreactor metagenome</name>
    <dbReference type="NCBI Taxonomy" id="1076179"/>
    <lineage>
        <taxon>unclassified sequences</taxon>
        <taxon>metagenomes</taxon>
        <taxon>ecological metagenomes</taxon>
    </lineage>
</organism>
<dbReference type="CDD" id="cd06595">
    <property type="entry name" value="GH31_u1"/>
    <property type="match status" value="1"/>
</dbReference>
<comment type="caution">
    <text evidence="4">The sequence shown here is derived from an EMBL/GenBank/DDBJ whole genome shotgun (WGS) entry which is preliminary data.</text>
</comment>
<dbReference type="PANTHER" id="PTHR22762">
    <property type="entry name" value="ALPHA-GLUCOSIDASE"/>
    <property type="match status" value="1"/>
</dbReference>
<evidence type="ECO:0000256" key="1">
    <source>
        <dbReference type="ARBA" id="ARBA00007806"/>
    </source>
</evidence>
<proteinExistence type="inferred from homology"/>